<feature type="compositionally biased region" description="Polar residues" evidence="1">
    <location>
        <begin position="343"/>
        <end position="357"/>
    </location>
</feature>
<sequence length="403" mass="42942">MSNSDSALLNVSRKELNLQSGDEHYSRMRLLTNNSDAPVGFEEKSNEDESLHHTPNKQSGRLPNDSAPSPFKQLARAFLGGPLTTGPRPAATPATGDDISSGLGASSSWDGESDETDHAGPGLIDIAELSSSDERSDEDQHHLQALNAQCGLVESNSNAIQQQNTTALLAPVDAPPTDDGVPGLVEASSACEESVETDDDLPELVSVSGSGEESNDDGSDEDQRHRQALTELFRRQEESNSNATQHQQNTTALTQFVATRATDDYVPELVGAQSGDEESAETDYLPAGGLVNAAIISTDEEGSNENAALDGEDHPVYVDWPGQAEANVGSPELQQHCVNSTVGEQQGGEKNSASQDTALLDESTEDGSDDENERFVVLPASDDEPFVYLDVFINEVHIGNKKI</sequence>
<accession>A0A6V1T842</accession>
<protein>
    <submittedName>
        <fullName evidence="2">Uncharacterized protein</fullName>
    </submittedName>
</protein>
<proteinExistence type="predicted"/>
<organism evidence="2">
    <name type="scientific">Heterosigma akashiwo</name>
    <name type="common">Chromophytic alga</name>
    <name type="synonym">Heterosigma carterae</name>
    <dbReference type="NCBI Taxonomy" id="2829"/>
    <lineage>
        <taxon>Eukaryota</taxon>
        <taxon>Sar</taxon>
        <taxon>Stramenopiles</taxon>
        <taxon>Ochrophyta</taxon>
        <taxon>Raphidophyceae</taxon>
        <taxon>Chattonellales</taxon>
        <taxon>Chattonellaceae</taxon>
        <taxon>Heterosigma</taxon>
    </lineage>
</organism>
<feature type="compositionally biased region" description="Acidic residues" evidence="1">
    <location>
        <begin position="362"/>
        <end position="372"/>
    </location>
</feature>
<reference evidence="2" key="1">
    <citation type="submission" date="2021-01" db="EMBL/GenBank/DDBJ databases">
        <authorList>
            <person name="Corre E."/>
            <person name="Pelletier E."/>
            <person name="Niang G."/>
            <person name="Scheremetjew M."/>
            <person name="Finn R."/>
            <person name="Kale V."/>
            <person name="Holt S."/>
            <person name="Cochrane G."/>
            <person name="Meng A."/>
            <person name="Brown T."/>
            <person name="Cohen L."/>
        </authorList>
    </citation>
    <scope>NUCLEOTIDE SEQUENCE</scope>
    <source>
        <strain evidence="2">CCMP3107</strain>
    </source>
</reference>
<evidence type="ECO:0000256" key="1">
    <source>
        <dbReference type="SAM" id="MobiDB-lite"/>
    </source>
</evidence>
<dbReference type="EMBL" id="HBIU01039308">
    <property type="protein sequence ID" value="CAE0639084.1"/>
    <property type="molecule type" value="Transcribed_RNA"/>
</dbReference>
<gene>
    <name evidence="2" type="ORF">HAKA00212_LOCUS17898</name>
</gene>
<name>A0A6V1T842_HETAK</name>
<feature type="region of interest" description="Disordered" evidence="1">
    <location>
        <begin position="343"/>
        <end position="373"/>
    </location>
</feature>
<evidence type="ECO:0000313" key="2">
    <source>
        <dbReference type="EMBL" id="CAE0639084.1"/>
    </source>
</evidence>
<feature type="region of interest" description="Disordered" evidence="1">
    <location>
        <begin position="173"/>
        <end position="223"/>
    </location>
</feature>
<feature type="compositionally biased region" description="Basic and acidic residues" evidence="1">
    <location>
        <begin position="41"/>
        <end position="52"/>
    </location>
</feature>
<feature type="compositionally biased region" description="Low complexity" evidence="1">
    <location>
        <begin position="79"/>
        <end position="96"/>
    </location>
</feature>
<feature type="compositionally biased region" description="Acidic residues" evidence="1">
    <location>
        <begin position="193"/>
        <end position="202"/>
    </location>
</feature>
<dbReference type="AlphaFoldDB" id="A0A6V1T842"/>
<feature type="region of interest" description="Disordered" evidence="1">
    <location>
        <begin position="1"/>
        <end position="121"/>
    </location>
</feature>
<feature type="compositionally biased region" description="Basic and acidic residues" evidence="1">
    <location>
        <begin position="12"/>
        <end position="26"/>
    </location>
</feature>